<evidence type="ECO:0000256" key="3">
    <source>
        <dbReference type="ARBA" id="ARBA00023136"/>
    </source>
</evidence>
<feature type="transmembrane region" description="Helical" evidence="4">
    <location>
        <begin position="314"/>
        <end position="330"/>
    </location>
</feature>
<dbReference type="eggNOG" id="COG2223">
    <property type="taxonomic scope" value="Bacteria"/>
</dbReference>
<evidence type="ECO:0000256" key="2">
    <source>
        <dbReference type="ARBA" id="ARBA00022989"/>
    </source>
</evidence>
<evidence type="ECO:0000259" key="5">
    <source>
        <dbReference type="PROSITE" id="PS50850"/>
    </source>
</evidence>
<dbReference type="CDD" id="cd17353">
    <property type="entry name" value="MFS_OFA_like"/>
    <property type="match status" value="1"/>
</dbReference>
<feature type="transmembrane region" description="Helical" evidence="4">
    <location>
        <begin position="75"/>
        <end position="96"/>
    </location>
</feature>
<feature type="transmembrane region" description="Helical" evidence="4">
    <location>
        <begin position="103"/>
        <end position="131"/>
    </location>
</feature>
<feature type="transmembrane region" description="Helical" evidence="4">
    <location>
        <begin position="382"/>
        <end position="400"/>
    </location>
</feature>
<dbReference type="RefSeq" id="WP_011524722.1">
    <property type="nucleotide sequence ID" value="NC_008009.1"/>
</dbReference>
<proteinExistence type="predicted"/>
<dbReference type="OrthoDB" id="9793415at2"/>
<keyword evidence="3 4" id="KW-0472">Membrane</keyword>
<evidence type="ECO:0000256" key="4">
    <source>
        <dbReference type="SAM" id="Phobius"/>
    </source>
</evidence>
<keyword evidence="7" id="KW-1185">Reference proteome</keyword>
<evidence type="ECO:0000313" key="7">
    <source>
        <dbReference type="Proteomes" id="UP000002432"/>
    </source>
</evidence>
<dbReference type="EMBL" id="CP000360">
    <property type="protein sequence ID" value="ABF42923.1"/>
    <property type="molecule type" value="Genomic_DNA"/>
</dbReference>
<feature type="transmembrane region" description="Helical" evidence="4">
    <location>
        <begin position="12"/>
        <end position="37"/>
    </location>
</feature>
<evidence type="ECO:0000313" key="6">
    <source>
        <dbReference type="EMBL" id="ABF42923.1"/>
    </source>
</evidence>
<name>Q1IJM7_KORVE</name>
<organism evidence="6 7">
    <name type="scientific">Koribacter versatilis (strain Ellin345)</name>
    <dbReference type="NCBI Taxonomy" id="204669"/>
    <lineage>
        <taxon>Bacteria</taxon>
        <taxon>Pseudomonadati</taxon>
        <taxon>Acidobacteriota</taxon>
        <taxon>Terriglobia</taxon>
        <taxon>Terriglobales</taxon>
        <taxon>Candidatus Korobacteraceae</taxon>
        <taxon>Candidatus Korobacter</taxon>
    </lineage>
</organism>
<reference evidence="6 7" key="1">
    <citation type="journal article" date="2009" name="Appl. Environ. Microbiol.">
        <title>Three genomes from the phylum Acidobacteria provide insight into the lifestyles of these microorganisms in soils.</title>
        <authorList>
            <person name="Ward N.L."/>
            <person name="Challacombe J.F."/>
            <person name="Janssen P.H."/>
            <person name="Henrissat B."/>
            <person name="Coutinho P.M."/>
            <person name="Wu M."/>
            <person name="Xie G."/>
            <person name="Haft D.H."/>
            <person name="Sait M."/>
            <person name="Badger J."/>
            <person name="Barabote R.D."/>
            <person name="Bradley B."/>
            <person name="Brettin T.S."/>
            <person name="Brinkac L.M."/>
            <person name="Bruce D."/>
            <person name="Creasy T."/>
            <person name="Daugherty S.C."/>
            <person name="Davidsen T.M."/>
            <person name="DeBoy R.T."/>
            <person name="Detter J.C."/>
            <person name="Dodson R.J."/>
            <person name="Durkin A.S."/>
            <person name="Ganapathy A."/>
            <person name="Gwinn-Giglio M."/>
            <person name="Han C.S."/>
            <person name="Khouri H."/>
            <person name="Kiss H."/>
            <person name="Kothari S.P."/>
            <person name="Madupu R."/>
            <person name="Nelson K.E."/>
            <person name="Nelson W.C."/>
            <person name="Paulsen I."/>
            <person name="Penn K."/>
            <person name="Ren Q."/>
            <person name="Rosovitz M.J."/>
            <person name="Selengut J.D."/>
            <person name="Shrivastava S."/>
            <person name="Sullivan S.A."/>
            <person name="Tapia R."/>
            <person name="Thompson L.S."/>
            <person name="Watkins K.L."/>
            <person name="Yang Q."/>
            <person name="Yu C."/>
            <person name="Zafar N."/>
            <person name="Zhou L."/>
            <person name="Kuske C.R."/>
        </authorList>
    </citation>
    <scope>NUCLEOTIDE SEQUENCE [LARGE SCALE GENOMIC DNA]</scope>
    <source>
        <strain evidence="6 7">Ellin345</strain>
    </source>
</reference>
<dbReference type="InterPro" id="IPR036259">
    <property type="entry name" value="MFS_trans_sf"/>
</dbReference>
<keyword evidence="1 4" id="KW-0812">Transmembrane</keyword>
<dbReference type="PANTHER" id="PTHR11360:SF317">
    <property type="entry name" value="MAJOR FACILITATOR SUPERFAMILY (MFS) PROFILE DOMAIN-CONTAINING PROTEIN-RELATED"/>
    <property type="match status" value="1"/>
</dbReference>
<feature type="transmembrane region" description="Helical" evidence="4">
    <location>
        <begin position="137"/>
        <end position="158"/>
    </location>
</feature>
<dbReference type="KEGG" id="aba:Acid345_3923"/>
<feature type="transmembrane region" description="Helical" evidence="4">
    <location>
        <begin position="170"/>
        <end position="188"/>
    </location>
</feature>
<keyword evidence="2 4" id="KW-1133">Transmembrane helix</keyword>
<dbReference type="InterPro" id="IPR050327">
    <property type="entry name" value="Proton-linked_MCT"/>
</dbReference>
<dbReference type="InterPro" id="IPR020846">
    <property type="entry name" value="MFS_dom"/>
</dbReference>
<dbReference type="AlphaFoldDB" id="Q1IJM7"/>
<feature type="transmembrane region" description="Helical" evidence="4">
    <location>
        <begin position="350"/>
        <end position="370"/>
    </location>
</feature>
<sequence>MPDKSLPNRWLIAVAAVIMQICLGAVYGWSVFVKPLVGGEHWTLTEVSLNFTIALAFLGVGTVIGGLWLDRVGPRMVATVAGVLYGIGYIVASIGVKNHSLTVLYIGYGVLSGVGMGMGYICPVATIAKWFPDLRGLMTGVAVAGYGAGALIMSPIAAKLIVSRGIPYTFLGMGIVYGVLVILTAQAYENPPEGWRPVGWQPTSAVSKSATTETFTVAEAMRTWQFWLLFAMLFLNTSAGIMIISQASPMAQQIVGLTAISAAGIVGLISIFNAAGRVFWAWMSDLIGRGTVYFLLFAIQAVIFFALPHLTTRALFATAVAIVGLCYGGGFGTMPSFTADFFGAKFMGGIYGWILLAWGAAAIPSPLMIAHIRQTTGQYRQAIYVIGIVMVVSLVLPILARKRPRKGAVVPINQSRAA</sequence>
<feature type="transmembrane region" description="Helical" evidence="4">
    <location>
        <begin position="286"/>
        <end position="307"/>
    </location>
</feature>
<dbReference type="EnsemblBacteria" id="ABF42923">
    <property type="protein sequence ID" value="ABF42923"/>
    <property type="gene ID" value="Acid345_3923"/>
</dbReference>
<dbReference type="InterPro" id="IPR011701">
    <property type="entry name" value="MFS"/>
</dbReference>
<dbReference type="Proteomes" id="UP000002432">
    <property type="component" value="Chromosome"/>
</dbReference>
<feature type="transmembrane region" description="Helical" evidence="4">
    <location>
        <begin position="256"/>
        <end position="280"/>
    </location>
</feature>
<dbReference type="HOGENOM" id="CLU_001265_59_7_0"/>
<feature type="transmembrane region" description="Helical" evidence="4">
    <location>
        <begin position="49"/>
        <end position="69"/>
    </location>
</feature>
<feature type="domain" description="Major facilitator superfamily (MFS) profile" evidence="5">
    <location>
        <begin position="1"/>
        <end position="405"/>
    </location>
</feature>
<dbReference type="GO" id="GO:0022857">
    <property type="term" value="F:transmembrane transporter activity"/>
    <property type="evidence" value="ECO:0007669"/>
    <property type="project" value="InterPro"/>
</dbReference>
<protein>
    <submittedName>
        <fullName evidence="6">Major facilitator superfamily (MFS) transporter</fullName>
    </submittedName>
</protein>
<dbReference type="SUPFAM" id="SSF103473">
    <property type="entry name" value="MFS general substrate transporter"/>
    <property type="match status" value="1"/>
</dbReference>
<dbReference type="PANTHER" id="PTHR11360">
    <property type="entry name" value="MONOCARBOXYLATE TRANSPORTER"/>
    <property type="match status" value="1"/>
</dbReference>
<dbReference type="Pfam" id="PF07690">
    <property type="entry name" value="MFS_1"/>
    <property type="match status" value="1"/>
</dbReference>
<dbReference type="Gene3D" id="1.20.1250.20">
    <property type="entry name" value="MFS general substrate transporter like domains"/>
    <property type="match status" value="2"/>
</dbReference>
<gene>
    <name evidence="6" type="ordered locus">Acid345_3923</name>
</gene>
<evidence type="ECO:0000256" key="1">
    <source>
        <dbReference type="ARBA" id="ARBA00022692"/>
    </source>
</evidence>
<feature type="transmembrane region" description="Helical" evidence="4">
    <location>
        <begin position="224"/>
        <end position="244"/>
    </location>
</feature>
<dbReference type="PROSITE" id="PS50850">
    <property type="entry name" value="MFS"/>
    <property type="match status" value="1"/>
</dbReference>
<accession>Q1IJM7</accession>